<comment type="caution">
    <text evidence="1">The sequence shown here is derived from an EMBL/GenBank/DDBJ whole genome shotgun (WGS) entry which is preliminary data.</text>
</comment>
<sequence>MHASLPAPRTTVHEILTEYRALAARHHVALKEFCDVDGVIDGFLEDYEQREQSQALESAKHLKDFMERLTAAFGLPQDRTVTVLGANGTQHQVTPGRLDERARDLFNNGQCHAFAAALAEVTGWPTAAVISPECDDTYDNCGMGSQVADGVCICQIGHIMAVRPDGALVDIDGVNDPEPLRASSEHTLIPMTDALWELIDTAPTWRERDMAVARTFVQPLLDTLDTAPAAATEVTA</sequence>
<name>A0A5R9DT64_9ACTN</name>
<dbReference type="AlphaFoldDB" id="A0A5R9DT64"/>
<keyword evidence="2" id="KW-1185">Reference proteome</keyword>
<dbReference type="RefSeq" id="WP_138058098.1">
    <property type="nucleotide sequence ID" value="NZ_VAWE01000002.1"/>
</dbReference>
<dbReference type="OrthoDB" id="4089222at2"/>
<proteinExistence type="predicted"/>
<dbReference type="EMBL" id="VAWE01000002">
    <property type="protein sequence ID" value="TLQ39286.1"/>
    <property type="molecule type" value="Genomic_DNA"/>
</dbReference>
<organism evidence="1 2">
    <name type="scientific">Streptomyces marianii</name>
    <dbReference type="NCBI Taxonomy" id="1817406"/>
    <lineage>
        <taxon>Bacteria</taxon>
        <taxon>Bacillati</taxon>
        <taxon>Actinomycetota</taxon>
        <taxon>Actinomycetes</taxon>
        <taxon>Kitasatosporales</taxon>
        <taxon>Streptomycetaceae</taxon>
        <taxon>Streptomyces</taxon>
    </lineage>
</organism>
<protein>
    <submittedName>
        <fullName evidence="1">Uncharacterized protein</fullName>
    </submittedName>
</protein>
<gene>
    <name evidence="1" type="ORF">FEF34_38485</name>
</gene>
<accession>A0A5R9DT64</accession>
<dbReference type="Proteomes" id="UP000305921">
    <property type="component" value="Unassembled WGS sequence"/>
</dbReference>
<evidence type="ECO:0000313" key="1">
    <source>
        <dbReference type="EMBL" id="TLQ39286.1"/>
    </source>
</evidence>
<evidence type="ECO:0000313" key="2">
    <source>
        <dbReference type="Proteomes" id="UP000305921"/>
    </source>
</evidence>
<reference evidence="1 2" key="1">
    <citation type="submission" date="2019-05" db="EMBL/GenBank/DDBJ databases">
        <title>Streptomyces marianii sp. nov., a novel marine actinomycete from southern coast of India.</title>
        <authorList>
            <person name="Iniyan A.M."/>
            <person name="Wink J."/>
            <person name="Ramprasad E."/>
            <person name="Ramana C.V."/>
            <person name="Bunk B."/>
            <person name="Sproer C."/>
            <person name="Joseph F.-J.R.S."/>
            <person name="Vincent S.G.P."/>
        </authorList>
    </citation>
    <scope>NUCLEOTIDE SEQUENCE [LARGE SCALE GENOMIC DNA]</scope>
    <source>
        <strain evidence="1 2">ICN19</strain>
    </source>
</reference>